<reference evidence="3" key="1">
    <citation type="submission" date="2016-10" db="EMBL/GenBank/DDBJ databases">
        <authorList>
            <person name="Varghese N."/>
            <person name="Submissions S."/>
        </authorList>
    </citation>
    <scope>NUCLEOTIDE SEQUENCE [LARGE SCALE GENOMIC DNA]</scope>
    <source>
        <strain evidence="3">DSM 16859</strain>
    </source>
</reference>
<accession>A0A1H9TH91</accession>
<protein>
    <submittedName>
        <fullName evidence="2">Uncharacterized protein</fullName>
    </submittedName>
</protein>
<feature type="region of interest" description="Disordered" evidence="1">
    <location>
        <begin position="47"/>
        <end position="74"/>
    </location>
</feature>
<gene>
    <name evidence="2" type="ORF">SAMN05443377_12240</name>
</gene>
<dbReference type="STRING" id="64702.SAMN05443377_12240"/>
<dbReference type="OrthoDB" id="5150298at2"/>
<dbReference type="RefSeq" id="WP_091970696.1">
    <property type="nucleotide sequence ID" value="NZ_FOGZ01000022.1"/>
</dbReference>
<sequence length="74" mass="8639">MSRKSQHRYRKRPDRRVWVFSELNHDLRPEQIANVLTAAGLEQARLEAEAAHEHERQHTRQDSAGTPEKEVPDA</sequence>
<dbReference type="AlphaFoldDB" id="A0A1H9TH91"/>
<evidence type="ECO:0000313" key="2">
    <source>
        <dbReference type="EMBL" id="SER95983.1"/>
    </source>
</evidence>
<keyword evidence="3" id="KW-1185">Reference proteome</keyword>
<evidence type="ECO:0000313" key="3">
    <source>
        <dbReference type="Proteomes" id="UP000198815"/>
    </source>
</evidence>
<organism evidence="2 3">
    <name type="scientific">Propionibacterium cyclohexanicum</name>
    <dbReference type="NCBI Taxonomy" id="64702"/>
    <lineage>
        <taxon>Bacteria</taxon>
        <taxon>Bacillati</taxon>
        <taxon>Actinomycetota</taxon>
        <taxon>Actinomycetes</taxon>
        <taxon>Propionibacteriales</taxon>
        <taxon>Propionibacteriaceae</taxon>
        <taxon>Propionibacterium</taxon>
    </lineage>
</organism>
<dbReference type="Proteomes" id="UP000198815">
    <property type="component" value="Unassembled WGS sequence"/>
</dbReference>
<dbReference type="EMBL" id="FOGZ01000022">
    <property type="protein sequence ID" value="SER95983.1"/>
    <property type="molecule type" value="Genomic_DNA"/>
</dbReference>
<name>A0A1H9TH91_9ACTN</name>
<proteinExistence type="predicted"/>
<evidence type="ECO:0000256" key="1">
    <source>
        <dbReference type="SAM" id="MobiDB-lite"/>
    </source>
</evidence>